<dbReference type="Proteomes" id="UP000255061">
    <property type="component" value="Unassembled WGS sequence"/>
</dbReference>
<reference evidence="2 3" key="1">
    <citation type="submission" date="2018-06" db="EMBL/GenBank/DDBJ databases">
        <authorList>
            <consortium name="Pathogen Informatics"/>
            <person name="Doyle S."/>
        </authorList>
    </citation>
    <scope>NUCLEOTIDE SEQUENCE [LARGE SCALE GENOMIC DNA]</scope>
    <source>
        <strain evidence="2 3">NCTC10736</strain>
    </source>
</reference>
<dbReference type="RefSeq" id="WP_115406064.1">
    <property type="nucleotide sequence ID" value="NZ_UGYV01000001.1"/>
</dbReference>
<organism evidence="2 3">
    <name type="scientific">Shewanella morhuae</name>
    <dbReference type="NCBI Taxonomy" id="365591"/>
    <lineage>
        <taxon>Bacteria</taxon>
        <taxon>Pseudomonadati</taxon>
        <taxon>Pseudomonadota</taxon>
        <taxon>Gammaproteobacteria</taxon>
        <taxon>Alteromonadales</taxon>
        <taxon>Shewanellaceae</taxon>
        <taxon>Shewanella</taxon>
    </lineage>
</organism>
<sequence length="271" mass="29188">MNINIVSGLVLSAVLFCMGSGQSTFAMSFTADKRCDVALNYDINIEPKKVIVSDNGAEQYRIDSNKLFVQGKLVKLNDKQQQLVSQYAADVSTQVPEVVSLVNDGVTLATQAVSMALTPLLGDASGVQIDKMMDGVQKRVDGIAHQDGNNFYLSATEGSIQDSFNNEFEAEMGQIVQGSLGTIMMTMGGQLMSAEGGSFEAKMNAFSKKMDGLGKGIEKQIESQSDALKLRADKVCANMESLLVLEKQVRQEVPELAPFPLTKATSPTVLK</sequence>
<accession>A0A380A8H5</accession>
<dbReference type="Pfam" id="PF11101">
    <property type="entry name" value="DUF2884"/>
    <property type="match status" value="1"/>
</dbReference>
<keyword evidence="1" id="KW-0732">Signal</keyword>
<feature type="chain" id="PRO_5016640785" evidence="1">
    <location>
        <begin position="27"/>
        <end position="271"/>
    </location>
</feature>
<dbReference type="AlphaFoldDB" id="A0A380A8H5"/>
<dbReference type="EMBL" id="UGYV01000001">
    <property type="protein sequence ID" value="SUI76223.1"/>
    <property type="molecule type" value="Genomic_DNA"/>
</dbReference>
<proteinExistence type="predicted"/>
<protein>
    <submittedName>
        <fullName evidence="2">Protein of uncharacterized function (DUF2884)</fullName>
    </submittedName>
</protein>
<evidence type="ECO:0000256" key="1">
    <source>
        <dbReference type="SAM" id="SignalP"/>
    </source>
</evidence>
<gene>
    <name evidence="2" type="ORF">NCTC10736_01873</name>
</gene>
<dbReference type="InterPro" id="IPR021307">
    <property type="entry name" value="DUF2884"/>
</dbReference>
<name>A0A380A8H5_9GAMM</name>
<evidence type="ECO:0000313" key="2">
    <source>
        <dbReference type="EMBL" id="SUI76223.1"/>
    </source>
</evidence>
<evidence type="ECO:0000313" key="3">
    <source>
        <dbReference type="Proteomes" id="UP000255061"/>
    </source>
</evidence>
<feature type="signal peptide" evidence="1">
    <location>
        <begin position="1"/>
        <end position="26"/>
    </location>
</feature>